<name>A0ABY7FNZ0_MYAAR</name>
<protein>
    <submittedName>
        <fullName evidence="2">Uncharacterized protein</fullName>
    </submittedName>
</protein>
<feature type="coiled-coil region" evidence="1">
    <location>
        <begin position="189"/>
        <end position="216"/>
    </location>
</feature>
<reference evidence="2" key="1">
    <citation type="submission" date="2022-11" db="EMBL/GenBank/DDBJ databases">
        <title>Centuries of genome instability and evolution in soft-shell clam transmissible cancer (bioRxiv).</title>
        <authorList>
            <person name="Hart S.F.M."/>
            <person name="Yonemitsu M.A."/>
            <person name="Giersch R.M."/>
            <person name="Beal B.F."/>
            <person name="Arriagada G."/>
            <person name="Davis B.W."/>
            <person name="Ostrander E.A."/>
            <person name="Goff S.P."/>
            <person name="Metzger M.J."/>
        </authorList>
    </citation>
    <scope>NUCLEOTIDE SEQUENCE</scope>
    <source>
        <strain evidence="2">MELC-2E11</strain>
        <tissue evidence="2">Siphon/mantle</tissue>
    </source>
</reference>
<evidence type="ECO:0000313" key="3">
    <source>
        <dbReference type="Proteomes" id="UP001164746"/>
    </source>
</evidence>
<keyword evidence="3" id="KW-1185">Reference proteome</keyword>
<accession>A0ABY7FNZ0</accession>
<gene>
    <name evidence="2" type="ORF">MAR_036523</name>
</gene>
<evidence type="ECO:0000313" key="2">
    <source>
        <dbReference type="EMBL" id="WAR22854.1"/>
    </source>
</evidence>
<dbReference type="Proteomes" id="UP001164746">
    <property type="component" value="Chromosome 13"/>
</dbReference>
<sequence>MVPLLFTVGHPTTSWEKQRICVGPKGNKDSFLFRSPIIRKSNDGKEYAYGHQSVVRVCGARAYREDADERELLETLRNVLSTVENSDVDITDEDERMYESSAVDVNDERAFVDGFMAANRQRGLPSGRPGKRGWGDWFKGAIEDAGDWFEGAGNSIADFFDGAFSAIAKEVNKWGDALKNLPGDLRQKLPELKNIYNGLNEQISKLYKEVEKQSGKAKEGAQKLLDLAKAEKDKAWNEIEKSVQALCPPNELGSTCSQDSNCNCSYLKCMGWWSKRCRVSVTSLG</sequence>
<organism evidence="2 3">
    <name type="scientific">Mya arenaria</name>
    <name type="common">Soft-shell clam</name>
    <dbReference type="NCBI Taxonomy" id="6604"/>
    <lineage>
        <taxon>Eukaryota</taxon>
        <taxon>Metazoa</taxon>
        <taxon>Spiralia</taxon>
        <taxon>Lophotrochozoa</taxon>
        <taxon>Mollusca</taxon>
        <taxon>Bivalvia</taxon>
        <taxon>Autobranchia</taxon>
        <taxon>Heteroconchia</taxon>
        <taxon>Euheterodonta</taxon>
        <taxon>Imparidentia</taxon>
        <taxon>Neoheterodontei</taxon>
        <taxon>Myida</taxon>
        <taxon>Myoidea</taxon>
        <taxon>Myidae</taxon>
        <taxon>Mya</taxon>
    </lineage>
</organism>
<proteinExistence type="predicted"/>
<dbReference type="EMBL" id="CP111024">
    <property type="protein sequence ID" value="WAR22854.1"/>
    <property type="molecule type" value="Genomic_DNA"/>
</dbReference>
<evidence type="ECO:0000256" key="1">
    <source>
        <dbReference type="SAM" id="Coils"/>
    </source>
</evidence>
<keyword evidence="1" id="KW-0175">Coiled coil</keyword>